<gene>
    <name evidence="1" type="ORF">FA13DRAFT_1867151</name>
</gene>
<evidence type="ECO:0000313" key="2">
    <source>
        <dbReference type="Proteomes" id="UP000298030"/>
    </source>
</evidence>
<dbReference type="Proteomes" id="UP000298030">
    <property type="component" value="Unassembled WGS sequence"/>
</dbReference>
<reference evidence="1 2" key="1">
    <citation type="journal article" date="2019" name="Nat. Ecol. Evol.">
        <title>Megaphylogeny resolves global patterns of mushroom evolution.</title>
        <authorList>
            <person name="Varga T."/>
            <person name="Krizsan K."/>
            <person name="Foldi C."/>
            <person name="Dima B."/>
            <person name="Sanchez-Garcia M."/>
            <person name="Sanchez-Ramirez S."/>
            <person name="Szollosi G.J."/>
            <person name="Szarkandi J.G."/>
            <person name="Papp V."/>
            <person name="Albert L."/>
            <person name="Andreopoulos W."/>
            <person name="Angelini C."/>
            <person name="Antonin V."/>
            <person name="Barry K.W."/>
            <person name="Bougher N.L."/>
            <person name="Buchanan P."/>
            <person name="Buyck B."/>
            <person name="Bense V."/>
            <person name="Catcheside P."/>
            <person name="Chovatia M."/>
            <person name="Cooper J."/>
            <person name="Damon W."/>
            <person name="Desjardin D."/>
            <person name="Finy P."/>
            <person name="Geml J."/>
            <person name="Haridas S."/>
            <person name="Hughes K."/>
            <person name="Justo A."/>
            <person name="Karasinski D."/>
            <person name="Kautmanova I."/>
            <person name="Kiss B."/>
            <person name="Kocsube S."/>
            <person name="Kotiranta H."/>
            <person name="LaButti K.M."/>
            <person name="Lechner B.E."/>
            <person name="Liimatainen K."/>
            <person name="Lipzen A."/>
            <person name="Lukacs Z."/>
            <person name="Mihaltcheva S."/>
            <person name="Morgado L.N."/>
            <person name="Niskanen T."/>
            <person name="Noordeloos M.E."/>
            <person name="Ohm R.A."/>
            <person name="Ortiz-Santana B."/>
            <person name="Ovrebo C."/>
            <person name="Racz N."/>
            <person name="Riley R."/>
            <person name="Savchenko A."/>
            <person name="Shiryaev A."/>
            <person name="Soop K."/>
            <person name="Spirin V."/>
            <person name="Szebenyi C."/>
            <person name="Tomsovsky M."/>
            <person name="Tulloss R.E."/>
            <person name="Uehling J."/>
            <person name="Grigoriev I.V."/>
            <person name="Vagvolgyi C."/>
            <person name="Papp T."/>
            <person name="Martin F.M."/>
            <person name="Miettinen O."/>
            <person name="Hibbett D.S."/>
            <person name="Nagy L.G."/>
        </authorList>
    </citation>
    <scope>NUCLEOTIDE SEQUENCE [LARGE SCALE GENOMIC DNA]</scope>
    <source>
        <strain evidence="1 2">FP101781</strain>
    </source>
</reference>
<comment type="caution">
    <text evidence="1">The sequence shown here is derived from an EMBL/GenBank/DDBJ whole genome shotgun (WGS) entry which is preliminary data.</text>
</comment>
<dbReference type="AlphaFoldDB" id="A0A4Y7SAA2"/>
<proteinExistence type="predicted"/>
<dbReference type="EMBL" id="QPFP01000297">
    <property type="protein sequence ID" value="TEB17666.1"/>
    <property type="molecule type" value="Genomic_DNA"/>
</dbReference>
<protein>
    <submittedName>
        <fullName evidence="1">Uncharacterized protein</fullName>
    </submittedName>
</protein>
<organism evidence="1 2">
    <name type="scientific">Coprinellus micaceus</name>
    <name type="common">Glistening ink-cap mushroom</name>
    <name type="synonym">Coprinus micaceus</name>
    <dbReference type="NCBI Taxonomy" id="71717"/>
    <lineage>
        <taxon>Eukaryota</taxon>
        <taxon>Fungi</taxon>
        <taxon>Dikarya</taxon>
        <taxon>Basidiomycota</taxon>
        <taxon>Agaricomycotina</taxon>
        <taxon>Agaricomycetes</taxon>
        <taxon>Agaricomycetidae</taxon>
        <taxon>Agaricales</taxon>
        <taxon>Agaricineae</taxon>
        <taxon>Psathyrellaceae</taxon>
        <taxon>Coprinellus</taxon>
    </lineage>
</organism>
<name>A0A4Y7SAA2_COPMI</name>
<sequence length="255" mass="28424">MSTYTPSWRVASSYVPVSLGLEDIHIPVVTRIRRNTCPMFQYKSHRSPRSNHEGIAAPHAYEKRGYGRRREYNAIVDDFGGTIANSGRMARLRWRGREEEKLGQRSGCAVPRAQMARRWSMTLPPIVIQDSHSQIPLSRCSIHHGVAVLIDPDELHLLQNISSINQTLADIDDDPISVYIVSDTPCKARSIALPFNPGLGSWETTSVVSVTSQSIRTIQIILAGRSGDGGAAEPRIGRENETWLQRSRLSWAGEV</sequence>
<evidence type="ECO:0000313" key="1">
    <source>
        <dbReference type="EMBL" id="TEB17666.1"/>
    </source>
</evidence>
<accession>A0A4Y7SAA2</accession>
<keyword evidence="2" id="KW-1185">Reference proteome</keyword>